<evidence type="ECO:0000313" key="2">
    <source>
        <dbReference type="Proteomes" id="UP000007463"/>
    </source>
</evidence>
<organism evidence="1 2">
    <name type="scientific">Fluviicola taffensis (strain DSM 16823 / NCIMB 13979 / RW262)</name>
    <dbReference type="NCBI Taxonomy" id="755732"/>
    <lineage>
        <taxon>Bacteria</taxon>
        <taxon>Pseudomonadati</taxon>
        <taxon>Bacteroidota</taxon>
        <taxon>Flavobacteriia</taxon>
        <taxon>Flavobacteriales</taxon>
        <taxon>Crocinitomicaceae</taxon>
        <taxon>Fluviicola</taxon>
    </lineage>
</organism>
<name>F2II92_FLUTR</name>
<reference evidence="1 2" key="1">
    <citation type="journal article" date="2011" name="Stand. Genomic Sci.">
        <title>Complete genome sequence of the gliding freshwater bacterium Fluviicola taffensis type strain (RW262).</title>
        <authorList>
            <person name="Woyke T."/>
            <person name="Chertkov O."/>
            <person name="Lapidus A."/>
            <person name="Nolan M."/>
            <person name="Lucas S."/>
            <person name="Del Rio T.G."/>
            <person name="Tice H."/>
            <person name="Cheng J.F."/>
            <person name="Tapia R."/>
            <person name="Han C."/>
            <person name="Goodwin L."/>
            <person name="Pitluck S."/>
            <person name="Liolios K."/>
            <person name="Pagani I."/>
            <person name="Ivanova N."/>
            <person name="Huntemann M."/>
            <person name="Mavromatis K."/>
            <person name="Mikhailova N."/>
            <person name="Pati A."/>
            <person name="Chen A."/>
            <person name="Palaniappan K."/>
            <person name="Land M."/>
            <person name="Hauser L."/>
            <person name="Brambilla E.M."/>
            <person name="Rohde M."/>
            <person name="Mwirichia R."/>
            <person name="Sikorski J."/>
            <person name="Tindall B.J."/>
            <person name="Goker M."/>
            <person name="Bristow J."/>
            <person name="Eisen J.A."/>
            <person name="Markowitz V."/>
            <person name="Hugenholtz P."/>
            <person name="Klenk H.P."/>
            <person name="Kyrpides N.C."/>
        </authorList>
    </citation>
    <scope>NUCLEOTIDE SEQUENCE [LARGE SCALE GENOMIC DNA]</scope>
    <source>
        <strain evidence="2">DSM 16823 / RW262 / RW262</strain>
    </source>
</reference>
<dbReference type="RefSeq" id="WP_013686571.1">
    <property type="nucleotide sequence ID" value="NC_015321.1"/>
</dbReference>
<protein>
    <recommendedName>
        <fullName evidence="3">Outer membrane protein beta-barrel domain-containing protein</fullName>
    </recommendedName>
</protein>
<dbReference type="KEGG" id="fte:Fluta_1813"/>
<evidence type="ECO:0008006" key="3">
    <source>
        <dbReference type="Google" id="ProtNLM"/>
    </source>
</evidence>
<reference evidence="2" key="2">
    <citation type="submission" date="2011-02" db="EMBL/GenBank/DDBJ databases">
        <title>The complete genome of Fluviicola taffensis DSM 16823.</title>
        <authorList>
            <consortium name="US DOE Joint Genome Institute (JGI-PGF)"/>
            <person name="Lucas S."/>
            <person name="Copeland A."/>
            <person name="Lapidus A."/>
            <person name="Bruce D."/>
            <person name="Goodwin L."/>
            <person name="Pitluck S."/>
            <person name="Kyrpides N."/>
            <person name="Mavromatis K."/>
            <person name="Ivanova N."/>
            <person name="Mikhailova N."/>
            <person name="Pagani I."/>
            <person name="Chertkov O."/>
            <person name="Detter J.C."/>
            <person name="Han C."/>
            <person name="Tapia R."/>
            <person name="Land M."/>
            <person name="Hauser L."/>
            <person name="Markowitz V."/>
            <person name="Cheng J.-F."/>
            <person name="Hugenholtz P."/>
            <person name="Woyke T."/>
            <person name="Wu D."/>
            <person name="Tindall B."/>
            <person name="Pomrenke H.G."/>
            <person name="Brambilla E."/>
            <person name="Klenk H.-P."/>
            <person name="Eisen J.A."/>
        </authorList>
    </citation>
    <scope>NUCLEOTIDE SEQUENCE [LARGE SCALE GENOMIC DNA]</scope>
    <source>
        <strain evidence="2">DSM 16823 / RW262 / RW262</strain>
    </source>
</reference>
<gene>
    <name evidence="1" type="ordered locus">Fluta_1813</name>
</gene>
<dbReference type="EMBL" id="CP002542">
    <property type="protein sequence ID" value="AEA43801.1"/>
    <property type="molecule type" value="Genomic_DNA"/>
</dbReference>
<dbReference type="HOGENOM" id="CLU_1014711_0_0_10"/>
<sequence precursor="true">MKTILSIILLMIGYLANAQLNYGVEISTQYLSFEMYSRNTEAQFRDKIMPATKLLFYVEPSLSRSQNRIRFGLEASYYTNGYRRVTSYHDGNADVGGAYSHTEIFREKAQFHDLRLGLNSSYLYSFGQKRSTKFELGFDLNISQSIIQKFASQQKSMSGKHSISYNYPSPHKQENSWDQDLGDSITKPEFNSFFVSIMLRTGIRFGKNQNSAIHLSFGVNFSPRINKYQVISSGSTMGNYYEQKTFSLSPRLTGQLHYSYTIGSFHKKKKENKK</sequence>
<evidence type="ECO:0000313" key="1">
    <source>
        <dbReference type="EMBL" id="AEA43801.1"/>
    </source>
</evidence>
<accession>F2II92</accession>
<keyword evidence="2" id="KW-1185">Reference proteome</keyword>
<proteinExistence type="predicted"/>
<dbReference type="Proteomes" id="UP000007463">
    <property type="component" value="Chromosome"/>
</dbReference>
<dbReference type="AlphaFoldDB" id="F2II92"/>